<comment type="caution">
    <text evidence="3">The sequence shown here is derived from an EMBL/GenBank/DDBJ whole genome shotgun (WGS) entry which is preliminary data.</text>
</comment>
<proteinExistence type="predicted"/>
<dbReference type="CDD" id="cd08506">
    <property type="entry name" value="PBP2_clavulanate_OppA2"/>
    <property type="match status" value="1"/>
</dbReference>
<dbReference type="Proteomes" id="UP001183388">
    <property type="component" value="Unassembled WGS sequence"/>
</dbReference>
<evidence type="ECO:0000259" key="2">
    <source>
        <dbReference type="Pfam" id="PF00496"/>
    </source>
</evidence>
<dbReference type="PANTHER" id="PTHR30290">
    <property type="entry name" value="PERIPLASMIC BINDING COMPONENT OF ABC TRANSPORTER"/>
    <property type="match status" value="1"/>
</dbReference>
<feature type="chain" id="PRO_5047100919" evidence="1">
    <location>
        <begin position="32"/>
        <end position="598"/>
    </location>
</feature>
<protein>
    <submittedName>
        <fullName evidence="3">ABC transporter substrate-binding protein</fullName>
    </submittedName>
</protein>
<reference evidence="4" key="1">
    <citation type="submission" date="2023-07" db="EMBL/GenBank/DDBJ databases">
        <title>30 novel species of actinomycetes from the DSMZ collection.</title>
        <authorList>
            <person name="Nouioui I."/>
        </authorList>
    </citation>
    <scope>NUCLEOTIDE SEQUENCE [LARGE SCALE GENOMIC DNA]</scope>
    <source>
        <strain evidence="4">DSM 44917</strain>
    </source>
</reference>
<dbReference type="SUPFAM" id="SSF53850">
    <property type="entry name" value="Periplasmic binding protein-like II"/>
    <property type="match status" value="1"/>
</dbReference>
<evidence type="ECO:0000256" key="1">
    <source>
        <dbReference type="SAM" id="SignalP"/>
    </source>
</evidence>
<sequence length="598" mass="64648">MSGRSPRAARRAGAALALAGALLLGACSSGGGGGDGEGGAPPAAEGLDTIPFADEAASTGPADPVPGAEPGGTIRVLQAASPAHLDPAQIYVSSQSTIARLFHRGLTSVRLDAEGDYAVVGDLATDSGRMSEGGRTWTFTLKEDLYFEDGSPITSADIRHTVERTFADFVTNGPTYLQQWLADDTDYRGLLPGGPYEGAHLPDSVLETPDERTVVLHFPAPRPDLPYALAMTGYAVVSEEGDTREGYDREPLASGPYRIEEFRPDRSMTLVRNDYWDPATDPARTAYPDRWEITFGIEDPASTARLMADNGDDRYAISFNNGVDPANAPAVSSEERYRERLVSGYQPYVAALAINTQRVTDVRVRRAIAHALPLSGILQAYGGAFGGELTGGQISPLLPGFQPGYDPYGLVENDRGDPERARELLEEAGAVGQELNFVHHTGTEDARAAVVIEGALEEAGFEVNRREVAEATYYDEIGPVDNGYDIYRANWGHDWLSASTVIPPLFDGRLIFDDGNNYARLDDEEVNAEIDRISALTDQAEAAREWFELSRTILEEHAAMIPLFAYRQNILHGSLVGGAVFNNDLGTVDMNRLHVIQE</sequence>
<dbReference type="PIRSF" id="PIRSF002741">
    <property type="entry name" value="MppA"/>
    <property type="match status" value="1"/>
</dbReference>
<feature type="signal peptide" evidence="1">
    <location>
        <begin position="1"/>
        <end position="31"/>
    </location>
</feature>
<dbReference type="EMBL" id="JAVREN010000014">
    <property type="protein sequence ID" value="MDT0307717.1"/>
    <property type="molecule type" value="Genomic_DNA"/>
</dbReference>
<keyword evidence="4" id="KW-1185">Reference proteome</keyword>
<dbReference type="PROSITE" id="PS51257">
    <property type="entry name" value="PROKAR_LIPOPROTEIN"/>
    <property type="match status" value="1"/>
</dbReference>
<gene>
    <name evidence="3" type="ORF">RM780_12185</name>
</gene>
<dbReference type="Pfam" id="PF00496">
    <property type="entry name" value="SBP_bac_5"/>
    <property type="match status" value="1"/>
</dbReference>
<dbReference type="InterPro" id="IPR000914">
    <property type="entry name" value="SBP_5_dom"/>
</dbReference>
<accession>A0ABU2L8P8</accession>
<dbReference type="InterPro" id="IPR030678">
    <property type="entry name" value="Peptide/Ni-bd"/>
</dbReference>
<dbReference type="Gene3D" id="3.10.105.10">
    <property type="entry name" value="Dipeptide-binding Protein, Domain 3"/>
    <property type="match status" value="1"/>
</dbReference>
<dbReference type="RefSeq" id="WP_311630669.1">
    <property type="nucleotide sequence ID" value="NZ_JAVREN010000014.1"/>
</dbReference>
<dbReference type="PANTHER" id="PTHR30290:SF83">
    <property type="entry name" value="ABC TRANSPORTER SUBSTRATE-BINDING PROTEIN"/>
    <property type="match status" value="1"/>
</dbReference>
<dbReference type="Gene3D" id="3.40.190.10">
    <property type="entry name" value="Periplasmic binding protein-like II"/>
    <property type="match status" value="1"/>
</dbReference>
<name>A0ABU2L8P8_9ACTN</name>
<dbReference type="InterPro" id="IPR039424">
    <property type="entry name" value="SBP_5"/>
</dbReference>
<evidence type="ECO:0000313" key="3">
    <source>
        <dbReference type="EMBL" id="MDT0307717.1"/>
    </source>
</evidence>
<evidence type="ECO:0000313" key="4">
    <source>
        <dbReference type="Proteomes" id="UP001183388"/>
    </source>
</evidence>
<feature type="domain" description="Solute-binding protein family 5" evidence="2">
    <location>
        <begin position="119"/>
        <end position="507"/>
    </location>
</feature>
<keyword evidence="1" id="KW-0732">Signal</keyword>
<organism evidence="3 4">
    <name type="scientific">Streptomyces boetiae</name>
    <dbReference type="NCBI Taxonomy" id="3075541"/>
    <lineage>
        <taxon>Bacteria</taxon>
        <taxon>Bacillati</taxon>
        <taxon>Actinomycetota</taxon>
        <taxon>Actinomycetes</taxon>
        <taxon>Kitasatosporales</taxon>
        <taxon>Streptomycetaceae</taxon>
        <taxon>Streptomyces</taxon>
    </lineage>
</organism>